<dbReference type="EMBL" id="JAQOWY010000773">
    <property type="protein sequence ID" value="KAK1838751.1"/>
    <property type="molecule type" value="Genomic_DNA"/>
</dbReference>
<evidence type="ECO:0000313" key="1">
    <source>
        <dbReference type="EMBL" id="KAK1838751.1"/>
    </source>
</evidence>
<name>A0AAD8ZZR2_9PEZI</name>
<proteinExistence type="predicted"/>
<comment type="caution">
    <text evidence="1">The sequence shown here is derived from an EMBL/GenBank/DDBJ whole genome shotgun (WGS) entry which is preliminary data.</text>
</comment>
<accession>A0AAD8ZZR2</accession>
<dbReference type="AlphaFoldDB" id="A0AAD8ZZR2"/>
<reference evidence="1" key="1">
    <citation type="submission" date="2023-01" db="EMBL/GenBank/DDBJ databases">
        <title>Colletotrichum chrysophilum M932 genome sequence.</title>
        <authorList>
            <person name="Baroncelli R."/>
        </authorList>
    </citation>
    <scope>NUCLEOTIDE SEQUENCE</scope>
    <source>
        <strain evidence="1">M932</strain>
    </source>
</reference>
<keyword evidence="2" id="KW-1185">Reference proteome</keyword>
<gene>
    <name evidence="1" type="ORF">CCHR01_18632</name>
</gene>
<dbReference type="Proteomes" id="UP001243330">
    <property type="component" value="Unassembled WGS sequence"/>
</dbReference>
<protein>
    <submittedName>
        <fullName evidence="1">Uncharacterized protein</fullName>
    </submittedName>
</protein>
<sequence>MARFCDIQEITGFDIGKTKAPHNLLRRFQFLGSGIRTTTHPLEVRNGIWEMAAREDSVGEMAFPVFFLGCSWLKTWTEVTLPNTR</sequence>
<evidence type="ECO:0000313" key="2">
    <source>
        <dbReference type="Proteomes" id="UP001243330"/>
    </source>
</evidence>
<organism evidence="1 2">
    <name type="scientific">Colletotrichum chrysophilum</name>
    <dbReference type="NCBI Taxonomy" id="1836956"/>
    <lineage>
        <taxon>Eukaryota</taxon>
        <taxon>Fungi</taxon>
        <taxon>Dikarya</taxon>
        <taxon>Ascomycota</taxon>
        <taxon>Pezizomycotina</taxon>
        <taxon>Sordariomycetes</taxon>
        <taxon>Hypocreomycetidae</taxon>
        <taxon>Glomerellales</taxon>
        <taxon>Glomerellaceae</taxon>
        <taxon>Colletotrichum</taxon>
        <taxon>Colletotrichum gloeosporioides species complex</taxon>
    </lineage>
</organism>